<dbReference type="Gene3D" id="3.40.50.410">
    <property type="entry name" value="von Willebrand factor, type A domain"/>
    <property type="match status" value="1"/>
</dbReference>
<dbReference type="InterPro" id="IPR036465">
    <property type="entry name" value="vWFA_dom_sf"/>
</dbReference>
<comment type="caution">
    <text evidence="2">The sequence shown here is derived from an EMBL/GenBank/DDBJ whole genome shotgun (WGS) entry which is preliminary data.</text>
</comment>
<dbReference type="RefSeq" id="WP_110834648.1">
    <property type="nucleotide sequence ID" value="NZ_QKLU01000011.1"/>
</dbReference>
<sequence length="291" mass="33670">MDTKDLLKKVRKIEIKTRGLSNQIFSGEYQSAFKGRGMAFSEVREYQVGDEIRTIDWNVTARFNHPYVKVFDEEREMTVMLLVDFSGSKNFGTQNQQKQELATELCAVLAFSAIQNNDKVGVLFFSDRIEKFIPPKKGRSHILMIIRELIEFKPQHKGTNVAEALRYFTSAIKKRSTAFLISDFMSSTFENELKIANRKHDLVALRLYDVHEEEFPDLGLIPVTDEESGQTAWINTSDKKVRQHFKTAALERNGKLQDLFRRSGVDFTSIGTHQSYIKPLMTLFKKREARR</sequence>
<evidence type="ECO:0000259" key="1">
    <source>
        <dbReference type="Pfam" id="PF01882"/>
    </source>
</evidence>
<accession>A0A318U9X4</accession>
<gene>
    <name evidence="2" type="ORF">B0O44_111164</name>
</gene>
<dbReference type="Pfam" id="PF01882">
    <property type="entry name" value="DUF58"/>
    <property type="match status" value="1"/>
</dbReference>
<keyword evidence="3" id="KW-1185">Reference proteome</keyword>
<evidence type="ECO:0000313" key="2">
    <source>
        <dbReference type="EMBL" id="PYF68986.1"/>
    </source>
</evidence>
<dbReference type="PANTHER" id="PTHR33608:SF6">
    <property type="entry name" value="BLL2464 PROTEIN"/>
    <property type="match status" value="1"/>
</dbReference>
<dbReference type="SUPFAM" id="SSF53300">
    <property type="entry name" value="vWA-like"/>
    <property type="match status" value="1"/>
</dbReference>
<dbReference type="Proteomes" id="UP000248198">
    <property type="component" value="Unassembled WGS sequence"/>
</dbReference>
<protein>
    <submittedName>
        <fullName evidence="2">Uncharacterized protein DUF58</fullName>
    </submittedName>
</protein>
<dbReference type="OrthoDB" id="9776116at2"/>
<dbReference type="PANTHER" id="PTHR33608">
    <property type="entry name" value="BLL2464 PROTEIN"/>
    <property type="match status" value="1"/>
</dbReference>
<name>A0A318U9X4_9SPHI</name>
<dbReference type="AlphaFoldDB" id="A0A318U9X4"/>
<evidence type="ECO:0000313" key="3">
    <source>
        <dbReference type="Proteomes" id="UP000248198"/>
    </source>
</evidence>
<feature type="domain" description="DUF58" evidence="1">
    <location>
        <begin position="42"/>
        <end position="251"/>
    </location>
</feature>
<organism evidence="2 3">
    <name type="scientific">Pedobacter nutrimenti</name>
    <dbReference type="NCBI Taxonomy" id="1241337"/>
    <lineage>
        <taxon>Bacteria</taxon>
        <taxon>Pseudomonadati</taxon>
        <taxon>Bacteroidota</taxon>
        <taxon>Sphingobacteriia</taxon>
        <taxon>Sphingobacteriales</taxon>
        <taxon>Sphingobacteriaceae</taxon>
        <taxon>Pedobacter</taxon>
    </lineage>
</organism>
<dbReference type="EMBL" id="QKLU01000011">
    <property type="protein sequence ID" value="PYF68986.1"/>
    <property type="molecule type" value="Genomic_DNA"/>
</dbReference>
<dbReference type="InterPro" id="IPR002881">
    <property type="entry name" value="DUF58"/>
</dbReference>
<reference evidence="2 3" key="1">
    <citation type="submission" date="2018-06" db="EMBL/GenBank/DDBJ databases">
        <title>Genomic Encyclopedia of Archaeal and Bacterial Type Strains, Phase II (KMG-II): from individual species to whole genera.</title>
        <authorList>
            <person name="Goeker M."/>
        </authorList>
    </citation>
    <scope>NUCLEOTIDE SEQUENCE [LARGE SCALE GENOMIC DNA]</scope>
    <source>
        <strain evidence="2 3">DSM 27372</strain>
    </source>
</reference>
<proteinExistence type="predicted"/>